<evidence type="ECO:0000313" key="2">
    <source>
        <dbReference type="Proteomes" id="UP000288859"/>
    </source>
</evidence>
<sequence length="204" mass="22703">MAMNDGEEDVAQEMESANRDFLQGYEADHRSIELLRLRNFTIGKRLPDEQIVGSHGLEVILQLIGVMVPFVAYLNTVVMPDEDDSDGSDDDENDATATAFDRLSCQVEESAAIAMLILPAFFVDRDYASGQTIWPRSDTATKDIPVLPANTGSHLENVLALLETCASLLQEKQHSLYMRKSKHEGIPAQLLEVRRGERRNTADP</sequence>
<dbReference type="AlphaFoldDB" id="A0A438N115"/>
<dbReference type="PANTHER" id="PTHR36452">
    <property type="entry name" value="CHROMOSOME 12, WHOLE GENOME SHOTGUN SEQUENCE"/>
    <property type="match status" value="1"/>
</dbReference>
<name>A0A438N115_EXOME</name>
<gene>
    <name evidence="1" type="ORF">B0A52_06978</name>
</gene>
<reference evidence="1 2" key="1">
    <citation type="submission" date="2017-03" db="EMBL/GenBank/DDBJ databases">
        <title>Genomes of endolithic fungi from Antarctica.</title>
        <authorList>
            <person name="Coleine C."/>
            <person name="Masonjones S."/>
            <person name="Stajich J.E."/>
        </authorList>
    </citation>
    <scope>NUCLEOTIDE SEQUENCE [LARGE SCALE GENOMIC DNA]</scope>
    <source>
        <strain evidence="1 2">CCFEE 6314</strain>
    </source>
</reference>
<comment type="caution">
    <text evidence="1">The sequence shown here is derived from an EMBL/GenBank/DDBJ whole genome shotgun (WGS) entry which is preliminary data.</text>
</comment>
<evidence type="ECO:0000313" key="1">
    <source>
        <dbReference type="EMBL" id="RVX69382.1"/>
    </source>
</evidence>
<organism evidence="1 2">
    <name type="scientific">Exophiala mesophila</name>
    <name type="common">Black yeast-like fungus</name>
    <dbReference type="NCBI Taxonomy" id="212818"/>
    <lineage>
        <taxon>Eukaryota</taxon>
        <taxon>Fungi</taxon>
        <taxon>Dikarya</taxon>
        <taxon>Ascomycota</taxon>
        <taxon>Pezizomycotina</taxon>
        <taxon>Eurotiomycetes</taxon>
        <taxon>Chaetothyriomycetidae</taxon>
        <taxon>Chaetothyriales</taxon>
        <taxon>Herpotrichiellaceae</taxon>
        <taxon>Exophiala</taxon>
    </lineage>
</organism>
<dbReference type="EMBL" id="NAJM01000030">
    <property type="protein sequence ID" value="RVX69382.1"/>
    <property type="molecule type" value="Genomic_DNA"/>
</dbReference>
<dbReference type="InterPro" id="IPR012808">
    <property type="entry name" value="CHP02453"/>
</dbReference>
<dbReference type="Proteomes" id="UP000288859">
    <property type="component" value="Unassembled WGS sequence"/>
</dbReference>
<dbReference type="PANTHER" id="PTHR36452:SF1">
    <property type="entry name" value="DUF2461 DOMAIN-CONTAINING PROTEIN"/>
    <property type="match status" value="1"/>
</dbReference>
<protein>
    <submittedName>
        <fullName evidence="1">Uncharacterized protein</fullName>
    </submittedName>
</protein>
<accession>A0A438N115</accession>
<proteinExistence type="predicted"/>
<dbReference type="Pfam" id="PF09365">
    <property type="entry name" value="DUF2461"/>
    <property type="match status" value="1"/>
</dbReference>
<dbReference type="OrthoDB" id="2537769at2759"/>